<evidence type="ECO:0000313" key="3">
    <source>
        <dbReference type="Proteomes" id="UP001225598"/>
    </source>
</evidence>
<evidence type="ECO:0000313" key="2">
    <source>
        <dbReference type="EMBL" id="WIM68586.1"/>
    </source>
</evidence>
<dbReference type="Proteomes" id="UP001225598">
    <property type="component" value="Chromosome"/>
</dbReference>
<gene>
    <name evidence="2" type="ORF">QP027_04120</name>
</gene>
<feature type="transmembrane region" description="Helical" evidence="1">
    <location>
        <begin position="227"/>
        <end position="244"/>
    </location>
</feature>
<keyword evidence="1" id="KW-0472">Membrane</keyword>
<feature type="transmembrane region" description="Helical" evidence="1">
    <location>
        <begin position="12"/>
        <end position="35"/>
    </location>
</feature>
<feature type="transmembrane region" description="Helical" evidence="1">
    <location>
        <begin position="107"/>
        <end position="132"/>
    </location>
</feature>
<dbReference type="RefSeq" id="WP_284826213.1">
    <property type="nucleotide sequence ID" value="NZ_CP126969.1"/>
</dbReference>
<protein>
    <submittedName>
        <fullName evidence="2">Uncharacterized protein</fullName>
    </submittedName>
</protein>
<evidence type="ECO:0000256" key="1">
    <source>
        <dbReference type="SAM" id="Phobius"/>
    </source>
</evidence>
<feature type="transmembrane region" description="Helical" evidence="1">
    <location>
        <begin position="139"/>
        <end position="155"/>
    </location>
</feature>
<reference evidence="2 3" key="1">
    <citation type="submission" date="2023-05" db="EMBL/GenBank/DDBJ databases">
        <title>Corynebacterium suedekumii sp. nov. and Corynebacterium breve sp. nov. isolated from raw cow's milk.</title>
        <authorList>
            <person name="Baer M.K."/>
            <person name="Mehl L."/>
            <person name="Hellmuth R."/>
            <person name="Marke G."/>
            <person name="Lipski A."/>
        </authorList>
    </citation>
    <scope>NUCLEOTIDE SEQUENCE [LARGE SCALE GENOMIC DNA]</scope>
    <source>
        <strain evidence="2 3">R4</strain>
    </source>
</reference>
<name>A0ABY8VHZ4_9CORY</name>
<dbReference type="Gene3D" id="1.10.1760.20">
    <property type="match status" value="1"/>
</dbReference>
<keyword evidence="1" id="KW-1133">Transmembrane helix</keyword>
<proteinExistence type="predicted"/>
<organism evidence="2 3">
    <name type="scientific">Corynebacterium breve</name>
    <dbReference type="NCBI Taxonomy" id="3049799"/>
    <lineage>
        <taxon>Bacteria</taxon>
        <taxon>Bacillati</taxon>
        <taxon>Actinomycetota</taxon>
        <taxon>Actinomycetes</taxon>
        <taxon>Mycobacteriales</taxon>
        <taxon>Corynebacteriaceae</taxon>
        <taxon>Corynebacterium</taxon>
    </lineage>
</organism>
<feature type="transmembrane region" description="Helical" evidence="1">
    <location>
        <begin position="77"/>
        <end position="101"/>
    </location>
</feature>
<dbReference type="EMBL" id="CP126969">
    <property type="protein sequence ID" value="WIM68586.1"/>
    <property type="molecule type" value="Genomic_DNA"/>
</dbReference>
<keyword evidence="3" id="KW-1185">Reference proteome</keyword>
<sequence>MAASANPRLSRLDFVLSWAGVGLAVVAWLVIVLSGKELPSTVFAEPVFALAFWMIFASGVLLLIPAFRRFGLKGMQLIGLGIVLNLGIMLVFHFSHIPVYFSVLGSAFAGFAAGPSMGMTVGVLSTLLGSVFYPEQMPTILLAMIPGAVVWYLFAEQLITTVGSLFVAGSLLALASSVIMVVNRLTAIEEIEHIGAKNLNYFFEMVLEDPVQALVAQTLVTQFLDKLLLLFIGYALLQFLLPIWKIHTLCLTEPAITISEHAVRSRD</sequence>
<feature type="transmembrane region" description="Helical" evidence="1">
    <location>
        <begin position="161"/>
        <end position="182"/>
    </location>
</feature>
<keyword evidence="1" id="KW-0812">Transmembrane</keyword>
<accession>A0ABY8VHZ4</accession>
<feature type="transmembrane region" description="Helical" evidence="1">
    <location>
        <begin position="47"/>
        <end position="65"/>
    </location>
</feature>